<feature type="transmembrane region" description="Helical" evidence="2">
    <location>
        <begin position="31"/>
        <end position="54"/>
    </location>
</feature>
<name>A0A3G9G5V4_9CAUL</name>
<dbReference type="AlphaFoldDB" id="A0A3G9G5V4"/>
<reference evidence="4" key="1">
    <citation type="journal article" date="2017" name="Biotechnol. Biofuels">
        <title>Evaluation of environmental bacterial communities as a factor affecting the growth of duckweed Lemna minor.</title>
        <authorList>
            <person name="Ishizawa H."/>
            <person name="Kuroda M."/>
            <person name="Morikawa M."/>
            <person name="Ike M."/>
        </authorList>
    </citation>
    <scope>NUCLEOTIDE SEQUENCE [LARGE SCALE GENOMIC DNA]</scope>
    <source>
        <strain evidence="4">M6</strain>
    </source>
</reference>
<organism evidence="3 4">
    <name type="scientific">Asticcacaulis excentricus</name>
    <dbReference type="NCBI Taxonomy" id="78587"/>
    <lineage>
        <taxon>Bacteria</taxon>
        <taxon>Pseudomonadati</taxon>
        <taxon>Pseudomonadota</taxon>
        <taxon>Alphaproteobacteria</taxon>
        <taxon>Caulobacterales</taxon>
        <taxon>Caulobacteraceae</taxon>
        <taxon>Asticcacaulis</taxon>
    </lineage>
</organism>
<keyword evidence="2" id="KW-1133">Transmembrane helix</keyword>
<evidence type="ECO:0000313" key="3">
    <source>
        <dbReference type="EMBL" id="BBF82177.1"/>
    </source>
</evidence>
<sequence>MPHTPAINDNLTPLEQARLLLETRVERTPSILKALMASAAFAVSGLWLAASMLVGPVMSQDKPRPTPVVSKAVSSGTEGGFQLSASPSDLK</sequence>
<accession>A0A3G9G5V4</accession>
<dbReference type="Proteomes" id="UP000278756">
    <property type="component" value="Chromosome 2"/>
</dbReference>
<keyword evidence="2" id="KW-0812">Transmembrane</keyword>
<protein>
    <submittedName>
        <fullName evidence="3">Uncharacterized protein</fullName>
    </submittedName>
</protein>
<keyword evidence="2" id="KW-0472">Membrane</keyword>
<reference evidence="4" key="2">
    <citation type="journal article" date="2017" name="Plant Physiol. Biochem.">
        <title>Differential oxidative and antioxidative response of duckweed Lemna minor toward plant growth promoting/inhibiting bacteria.</title>
        <authorList>
            <person name="Ishizawa H."/>
            <person name="Kuroda M."/>
            <person name="Morikawa M."/>
            <person name="Ike M."/>
        </authorList>
    </citation>
    <scope>NUCLEOTIDE SEQUENCE [LARGE SCALE GENOMIC DNA]</scope>
    <source>
        <strain evidence="4">M6</strain>
    </source>
</reference>
<evidence type="ECO:0000256" key="1">
    <source>
        <dbReference type="SAM" id="MobiDB-lite"/>
    </source>
</evidence>
<evidence type="ECO:0000256" key="2">
    <source>
        <dbReference type="SAM" id="Phobius"/>
    </source>
</evidence>
<dbReference type="RefSeq" id="WP_126423783.1">
    <property type="nucleotide sequence ID" value="NZ_AP018828.1"/>
</dbReference>
<dbReference type="EMBL" id="AP018828">
    <property type="protein sequence ID" value="BBF82177.1"/>
    <property type="molecule type" value="Genomic_DNA"/>
</dbReference>
<feature type="region of interest" description="Disordered" evidence="1">
    <location>
        <begin position="59"/>
        <end position="91"/>
    </location>
</feature>
<dbReference type="OrthoDB" id="7173519at2"/>
<gene>
    <name evidence="3" type="ORF">EM6_2807</name>
</gene>
<proteinExistence type="predicted"/>
<evidence type="ECO:0000313" key="4">
    <source>
        <dbReference type="Proteomes" id="UP000278756"/>
    </source>
</evidence>